<evidence type="ECO:0000313" key="1">
    <source>
        <dbReference type="EMBL" id="KAK9845306.1"/>
    </source>
</evidence>
<gene>
    <name evidence="1" type="ORF">WJX81_003044</name>
</gene>
<comment type="caution">
    <text evidence="1">The sequence shown here is derived from an EMBL/GenBank/DDBJ whole genome shotgun (WGS) entry which is preliminary data.</text>
</comment>
<keyword evidence="2" id="KW-1185">Reference proteome</keyword>
<evidence type="ECO:0000313" key="2">
    <source>
        <dbReference type="Proteomes" id="UP001445335"/>
    </source>
</evidence>
<name>A0AAW1SIF4_9CHLO</name>
<dbReference type="EMBL" id="JALJOU010000003">
    <property type="protein sequence ID" value="KAK9845306.1"/>
    <property type="molecule type" value="Genomic_DNA"/>
</dbReference>
<dbReference type="AlphaFoldDB" id="A0AAW1SIF4"/>
<dbReference type="Proteomes" id="UP001445335">
    <property type="component" value="Unassembled WGS sequence"/>
</dbReference>
<reference evidence="1 2" key="1">
    <citation type="journal article" date="2024" name="Nat. Commun.">
        <title>Phylogenomics reveals the evolutionary origins of lichenization in chlorophyte algae.</title>
        <authorList>
            <person name="Puginier C."/>
            <person name="Libourel C."/>
            <person name="Otte J."/>
            <person name="Skaloud P."/>
            <person name="Haon M."/>
            <person name="Grisel S."/>
            <person name="Petersen M."/>
            <person name="Berrin J.G."/>
            <person name="Delaux P.M."/>
            <person name="Dal Grande F."/>
            <person name="Keller J."/>
        </authorList>
    </citation>
    <scope>NUCLEOTIDE SEQUENCE [LARGE SCALE GENOMIC DNA]</scope>
    <source>
        <strain evidence="1 2">SAG 245.80</strain>
    </source>
</reference>
<accession>A0AAW1SIF4</accession>
<proteinExistence type="predicted"/>
<protein>
    <submittedName>
        <fullName evidence="1">Uncharacterized protein</fullName>
    </submittedName>
</protein>
<organism evidence="1 2">
    <name type="scientific">Elliptochloris bilobata</name>
    <dbReference type="NCBI Taxonomy" id="381761"/>
    <lineage>
        <taxon>Eukaryota</taxon>
        <taxon>Viridiplantae</taxon>
        <taxon>Chlorophyta</taxon>
        <taxon>core chlorophytes</taxon>
        <taxon>Trebouxiophyceae</taxon>
        <taxon>Trebouxiophyceae incertae sedis</taxon>
        <taxon>Elliptochloris clade</taxon>
        <taxon>Elliptochloris</taxon>
    </lineage>
</organism>
<sequence>MCSRYMPGKRAPLSSLERIPALLDKDLWALRQRSPPCTASIGSRRLAAALHSLGAAHGLQDLVVLRLFCGRIYPDEDNPAQYSVDGNSAGEATSKWEALWAAIERSDTVLVFHLPDHYSLVHAARQFTLDLGGAGKRELLQLLVASPGQKPNTWLDWEEVRRIMMNNDDHAIIAACISPPQREPKH</sequence>